<comment type="caution">
    <text evidence="1">The sequence shown here is derived from an EMBL/GenBank/DDBJ whole genome shotgun (WGS) entry which is preliminary data.</text>
</comment>
<keyword evidence="2" id="KW-1185">Reference proteome</keyword>
<accession>A0AAE1GFW8</accession>
<proteinExistence type="predicted"/>
<organism evidence="1 2">
    <name type="scientific">Petrolisthes cinctipes</name>
    <name type="common">Flat porcelain crab</name>
    <dbReference type="NCBI Taxonomy" id="88211"/>
    <lineage>
        <taxon>Eukaryota</taxon>
        <taxon>Metazoa</taxon>
        <taxon>Ecdysozoa</taxon>
        <taxon>Arthropoda</taxon>
        <taxon>Crustacea</taxon>
        <taxon>Multicrustacea</taxon>
        <taxon>Malacostraca</taxon>
        <taxon>Eumalacostraca</taxon>
        <taxon>Eucarida</taxon>
        <taxon>Decapoda</taxon>
        <taxon>Pleocyemata</taxon>
        <taxon>Anomura</taxon>
        <taxon>Galatheoidea</taxon>
        <taxon>Porcellanidae</taxon>
        <taxon>Petrolisthes</taxon>
    </lineage>
</organism>
<protein>
    <submittedName>
        <fullName evidence="1">Uncharacterized protein</fullName>
    </submittedName>
</protein>
<dbReference type="Proteomes" id="UP001286313">
    <property type="component" value="Unassembled WGS sequence"/>
</dbReference>
<dbReference type="EMBL" id="JAWQEG010000259">
    <property type="protein sequence ID" value="KAK3892468.1"/>
    <property type="molecule type" value="Genomic_DNA"/>
</dbReference>
<reference evidence="1" key="1">
    <citation type="submission" date="2023-10" db="EMBL/GenBank/DDBJ databases">
        <title>Genome assemblies of two species of porcelain crab, Petrolisthes cinctipes and Petrolisthes manimaculis (Anomura: Porcellanidae).</title>
        <authorList>
            <person name="Angst P."/>
        </authorList>
    </citation>
    <scope>NUCLEOTIDE SEQUENCE</scope>
    <source>
        <strain evidence="1">PB745_01</strain>
        <tissue evidence="1">Gill</tissue>
    </source>
</reference>
<evidence type="ECO:0000313" key="2">
    <source>
        <dbReference type="Proteomes" id="UP001286313"/>
    </source>
</evidence>
<evidence type="ECO:0000313" key="1">
    <source>
        <dbReference type="EMBL" id="KAK3892468.1"/>
    </source>
</evidence>
<gene>
    <name evidence="1" type="ORF">Pcinc_003701</name>
</gene>
<name>A0AAE1GFW8_PETCI</name>
<sequence length="142" mass="15288">MTAVPGIVLTVTKHGAKNLRLQVIAIQQENKPIKSALENLTAQCSHNAGDITQLNNIVKDTNAKLTEMEKTLDSRLTGIETALSKPPAQAQDQTYLEALENKLDSVDKKTATTIQALEQKVSNISSKDLVGPVSVRKSTPGN</sequence>
<dbReference type="AlphaFoldDB" id="A0AAE1GFW8"/>